<feature type="transmembrane region" description="Helical" evidence="8">
    <location>
        <begin position="340"/>
        <end position="357"/>
    </location>
</feature>
<feature type="transmembrane region" description="Helical" evidence="8">
    <location>
        <begin position="181"/>
        <end position="201"/>
    </location>
</feature>
<dbReference type="PANTHER" id="PTHR31806:SF1">
    <property type="entry name" value="PURINE-CYTOSINE PERMEASE FCY2-RELATED"/>
    <property type="match status" value="1"/>
</dbReference>
<evidence type="ECO:0000256" key="7">
    <source>
        <dbReference type="PIRNR" id="PIRNR002744"/>
    </source>
</evidence>
<dbReference type="PATRIC" id="fig|634177.7.peg.3115"/>
<feature type="transmembrane region" description="Helical" evidence="8">
    <location>
        <begin position="77"/>
        <end position="96"/>
    </location>
</feature>
<dbReference type="Proteomes" id="UP000009044">
    <property type="component" value="Chromosome"/>
</dbReference>
<dbReference type="EMBL" id="AP012159">
    <property type="protein sequence ID" value="BAK85212.1"/>
    <property type="molecule type" value="Genomic_DNA"/>
</dbReference>
<comment type="similarity">
    <text evidence="2 7">Belongs to the purine-cytosine permease (2.A.39) family.</text>
</comment>
<sequence>MIRAMGQNVSMAWFIRHIALMSTAFENHTIYQIPHDQRHGRVHDLFAVWFSTNLTLLTIVTGTLGTGLFGLSFPLSIIALVLGNMVGAVVMALHAAQGPMLGVPQMVQSRGQFGSFGAMPIICLVVLMYIGFVASNFVVGGEALDTALPALGHMPAILLIALLSFVPCCMGYRIIHAWSKVVSWVAGGVIMYCLWLGYRALAPGTMADMHGSVAGFCSTFTAAALWQIAYAPYVSDSSRYLPADAQGTRAAFLTTYIGSVTGTILPMVLGSMIALYAHGAPVATVMAHLAGAWATPVLAVLSLSIALGNAMSLYGGALSAITIIQTFAPHWRAALRERTLVTLVLVGAALAMALGMADSFLKSYAAFLDLLMAVMVPWTAINLADYYLLRRGQYDVPSFFRQDGGIYGYCNIPALGAYAIGVVAELPFMQNGFHSGFLARGLHGVDISWMVGLLVTTGLYVLASPHRNAPNRRA</sequence>
<feature type="transmembrane region" description="Helical" evidence="8">
    <location>
        <begin position="213"/>
        <end position="233"/>
    </location>
</feature>
<dbReference type="Gene3D" id="1.10.4160.10">
    <property type="entry name" value="Hydantoin permease"/>
    <property type="match status" value="1"/>
</dbReference>
<gene>
    <name evidence="9" type="ordered locus">GLX_28000</name>
</gene>
<organism evidence="9 10">
    <name type="scientific">Komagataeibacter medellinensis (strain NBRC 3288 / BCRC 11682 / LMG 1693 / Kondo 51)</name>
    <name type="common">Gluconacetobacter medellinensis</name>
    <dbReference type="NCBI Taxonomy" id="634177"/>
    <lineage>
        <taxon>Bacteria</taxon>
        <taxon>Pseudomonadati</taxon>
        <taxon>Pseudomonadota</taxon>
        <taxon>Alphaproteobacteria</taxon>
        <taxon>Acetobacterales</taxon>
        <taxon>Acetobacteraceae</taxon>
        <taxon>Komagataeibacter</taxon>
    </lineage>
</organism>
<dbReference type="AlphaFoldDB" id="G2I3P5"/>
<protein>
    <submittedName>
        <fullName evidence="9">Cytosine/purines/uracil/thiamine/allantoin transporter</fullName>
    </submittedName>
</protein>
<feature type="transmembrane region" description="Helical" evidence="8">
    <location>
        <begin position="151"/>
        <end position="175"/>
    </location>
</feature>
<name>G2I3P5_KOMMN</name>
<evidence type="ECO:0000256" key="3">
    <source>
        <dbReference type="ARBA" id="ARBA00022448"/>
    </source>
</evidence>
<proteinExistence type="inferred from homology"/>
<feature type="transmembrane region" description="Helical" evidence="8">
    <location>
        <begin position="363"/>
        <end position="384"/>
    </location>
</feature>
<dbReference type="PIRSF" id="PIRSF002744">
    <property type="entry name" value="Pur-cyt_permease"/>
    <property type="match status" value="1"/>
</dbReference>
<dbReference type="STRING" id="634177.GLX_28000"/>
<dbReference type="PANTHER" id="PTHR31806">
    <property type="entry name" value="PURINE-CYTOSINE PERMEASE FCY2-RELATED"/>
    <property type="match status" value="1"/>
</dbReference>
<dbReference type="KEGG" id="gxy:GLX_28000"/>
<comment type="subcellular location">
    <subcellularLocation>
        <location evidence="1">Membrane</location>
        <topology evidence="1">Multi-pass membrane protein</topology>
    </subcellularLocation>
</comment>
<keyword evidence="6 7" id="KW-0472">Membrane</keyword>
<dbReference type="InterPro" id="IPR001248">
    <property type="entry name" value="Pur-cyt_permease"/>
</dbReference>
<evidence type="ECO:0000256" key="1">
    <source>
        <dbReference type="ARBA" id="ARBA00004141"/>
    </source>
</evidence>
<feature type="transmembrane region" description="Helical" evidence="8">
    <location>
        <begin position="116"/>
        <end position="139"/>
    </location>
</feature>
<evidence type="ECO:0000256" key="2">
    <source>
        <dbReference type="ARBA" id="ARBA00008974"/>
    </source>
</evidence>
<accession>G2I3P5</accession>
<evidence type="ECO:0000313" key="10">
    <source>
        <dbReference type="Proteomes" id="UP000009044"/>
    </source>
</evidence>
<feature type="transmembrane region" description="Helical" evidence="8">
    <location>
        <begin position="405"/>
        <end position="424"/>
    </location>
</feature>
<keyword evidence="5 8" id="KW-1133">Transmembrane helix</keyword>
<feature type="transmembrane region" description="Helical" evidence="8">
    <location>
        <begin position="444"/>
        <end position="463"/>
    </location>
</feature>
<reference evidence="10" key="1">
    <citation type="journal article" date="2011" name="J. Bacteriol.">
        <title>Complete genome sequence of NBRC 3288, a unique cellulose-nonproducing strain of Gluconacetobacter xylinus isolated from vinegar.</title>
        <authorList>
            <person name="Ogino H."/>
            <person name="Azuma Y."/>
            <person name="Hosoyama A."/>
            <person name="Nakazawa H."/>
            <person name="Matsutani M."/>
            <person name="Hasegawa A."/>
            <person name="Otsuyama K."/>
            <person name="Matsushita K."/>
            <person name="Fujita N."/>
            <person name="Shirai M."/>
        </authorList>
    </citation>
    <scope>NUCLEOTIDE SEQUENCE [LARGE SCALE GENOMIC DNA]</scope>
    <source>
        <strain evidence="10">NBRC 3288 / BCRC 11682 / LMG 1693</strain>
    </source>
</reference>
<evidence type="ECO:0000313" key="9">
    <source>
        <dbReference type="EMBL" id="BAK85212.1"/>
    </source>
</evidence>
<dbReference type="HOGENOM" id="CLU_026016_3_0_5"/>
<dbReference type="GO" id="GO:0005886">
    <property type="term" value="C:plasma membrane"/>
    <property type="evidence" value="ECO:0007669"/>
    <property type="project" value="TreeGrafter"/>
</dbReference>
<feature type="transmembrane region" description="Helical" evidence="8">
    <location>
        <begin position="46"/>
        <end position="70"/>
    </location>
</feature>
<keyword evidence="3 7" id="KW-0813">Transport</keyword>
<evidence type="ECO:0000256" key="6">
    <source>
        <dbReference type="ARBA" id="ARBA00023136"/>
    </source>
</evidence>
<dbReference type="GO" id="GO:0022857">
    <property type="term" value="F:transmembrane transporter activity"/>
    <property type="evidence" value="ECO:0007669"/>
    <property type="project" value="InterPro"/>
</dbReference>
<dbReference type="InterPro" id="IPR026030">
    <property type="entry name" value="Pur-cyt_permease_Fcy2/21/22"/>
</dbReference>
<keyword evidence="4 8" id="KW-0812">Transmembrane</keyword>
<dbReference type="Pfam" id="PF02133">
    <property type="entry name" value="Transp_cyt_pur"/>
    <property type="match status" value="1"/>
</dbReference>
<evidence type="ECO:0000256" key="4">
    <source>
        <dbReference type="ARBA" id="ARBA00022692"/>
    </source>
</evidence>
<evidence type="ECO:0000256" key="5">
    <source>
        <dbReference type="ARBA" id="ARBA00022989"/>
    </source>
</evidence>
<dbReference type="eggNOG" id="COG1457">
    <property type="taxonomic scope" value="Bacteria"/>
</dbReference>
<evidence type="ECO:0000256" key="8">
    <source>
        <dbReference type="SAM" id="Phobius"/>
    </source>
</evidence>
<feature type="transmembrane region" description="Helical" evidence="8">
    <location>
        <begin position="253"/>
        <end position="275"/>
    </location>
</feature>